<evidence type="ECO:0000313" key="1">
    <source>
        <dbReference type="EMBL" id="GGG99835.1"/>
    </source>
</evidence>
<evidence type="ECO:0000313" key="2">
    <source>
        <dbReference type="Proteomes" id="UP000648722"/>
    </source>
</evidence>
<sequence>MTEETYFIHERLEPWPNAEVEEGYVLSPLLFMHALGCVVTDWNMLEQKYRYVVAAVSGLPVAAVRALLTHVGADTLTSALYSTVELRRGSDAPGKDPSRDEVWLACTTAARAFDVCRGNRNFLVHKSQPMHRYDNMREKAGLSAYSVSRHKKSKAIKISNYAVGLDDIRRVADECWNVGHFLWHLEGPLRGRLRGNNSVALPKLPEVPQLLTERLKPITDFNPIVSQETTANDGN</sequence>
<keyword evidence="2" id="KW-1185">Reference proteome</keyword>
<protein>
    <submittedName>
        <fullName evidence="1">Uncharacterized protein</fullName>
    </submittedName>
</protein>
<dbReference type="EMBL" id="BMFS01000005">
    <property type="protein sequence ID" value="GGG99835.1"/>
    <property type="molecule type" value="Genomic_DNA"/>
</dbReference>
<accession>A0ABQ1XQ25</accession>
<name>A0ABQ1XQ25_9PROT</name>
<gene>
    <name evidence="1" type="ORF">GCM10007420_14660</name>
</gene>
<dbReference type="RefSeq" id="WP_188451918.1">
    <property type="nucleotide sequence ID" value="NZ_BMFS01000005.1"/>
</dbReference>
<reference evidence="2" key="1">
    <citation type="journal article" date="2019" name="Int. J. Syst. Evol. Microbiol.">
        <title>The Global Catalogue of Microorganisms (GCM) 10K type strain sequencing project: providing services to taxonomists for standard genome sequencing and annotation.</title>
        <authorList>
            <consortium name="The Broad Institute Genomics Platform"/>
            <consortium name="The Broad Institute Genome Sequencing Center for Infectious Disease"/>
            <person name="Wu L."/>
            <person name="Ma J."/>
        </authorList>
    </citation>
    <scope>NUCLEOTIDE SEQUENCE [LARGE SCALE GENOMIC DNA]</scope>
    <source>
        <strain evidence="2">CGMCC 1.12766</strain>
    </source>
</reference>
<comment type="caution">
    <text evidence="1">The sequence shown here is derived from an EMBL/GenBank/DDBJ whole genome shotgun (WGS) entry which is preliminary data.</text>
</comment>
<proteinExistence type="predicted"/>
<organism evidence="1 2">
    <name type="scientific">Glycocaulis albus</name>
    <dbReference type="NCBI Taxonomy" id="1382801"/>
    <lineage>
        <taxon>Bacteria</taxon>
        <taxon>Pseudomonadati</taxon>
        <taxon>Pseudomonadota</taxon>
        <taxon>Alphaproteobacteria</taxon>
        <taxon>Maricaulales</taxon>
        <taxon>Maricaulaceae</taxon>
        <taxon>Glycocaulis</taxon>
    </lineage>
</organism>
<dbReference type="Proteomes" id="UP000648722">
    <property type="component" value="Unassembled WGS sequence"/>
</dbReference>